<evidence type="ECO:0000256" key="1">
    <source>
        <dbReference type="SAM" id="SignalP"/>
    </source>
</evidence>
<evidence type="ECO:0000313" key="2">
    <source>
        <dbReference type="EMBL" id="KAF6318680.1"/>
    </source>
</evidence>
<reference evidence="2 3" key="1">
    <citation type="journal article" date="2020" name="Nature">
        <title>Six reference-quality genomes reveal evolution of bat adaptations.</title>
        <authorList>
            <person name="Jebb D."/>
            <person name="Huang Z."/>
            <person name="Pippel M."/>
            <person name="Hughes G.M."/>
            <person name="Lavrichenko K."/>
            <person name="Devanna P."/>
            <person name="Winkler S."/>
            <person name="Jermiin L.S."/>
            <person name="Skirmuntt E.C."/>
            <person name="Katzourakis A."/>
            <person name="Burkitt-Gray L."/>
            <person name="Ray D.A."/>
            <person name="Sullivan K.A.M."/>
            <person name="Roscito J.G."/>
            <person name="Kirilenko B.M."/>
            <person name="Davalos L.M."/>
            <person name="Corthals A.P."/>
            <person name="Power M.L."/>
            <person name="Jones G."/>
            <person name="Ransome R.D."/>
            <person name="Dechmann D.K.N."/>
            <person name="Locatelli A.G."/>
            <person name="Puechmaille S.J."/>
            <person name="Fedrigo O."/>
            <person name="Jarvis E.D."/>
            <person name="Hiller M."/>
            <person name="Vernes S.C."/>
            <person name="Myers E.W."/>
            <person name="Teeling E.C."/>
        </authorList>
    </citation>
    <scope>NUCLEOTIDE SEQUENCE [LARGE SCALE GENOMIC DNA]</scope>
    <source>
        <strain evidence="2">MPipKuh1</strain>
        <tissue evidence="2">Flight muscle</tissue>
    </source>
</reference>
<feature type="chain" id="PRO_5029591052" description="Secreted protein" evidence="1">
    <location>
        <begin position="16"/>
        <end position="137"/>
    </location>
</feature>
<organism evidence="2 3">
    <name type="scientific">Pipistrellus kuhlii</name>
    <name type="common">Kuhl's pipistrelle</name>
    <dbReference type="NCBI Taxonomy" id="59472"/>
    <lineage>
        <taxon>Eukaryota</taxon>
        <taxon>Metazoa</taxon>
        <taxon>Chordata</taxon>
        <taxon>Craniata</taxon>
        <taxon>Vertebrata</taxon>
        <taxon>Euteleostomi</taxon>
        <taxon>Mammalia</taxon>
        <taxon>Eutheria</taxon>
        <taxon>Laurasiatheria</taxon>
        <taxon>Chiroptera</taxon>
        <taxon>Yangochiroptera</taxon>
        <taxon>Vespertilionidae</taxon>
        <taxon>Pipistrellus</taxon>
    </lineage>
</organism>
<sequence>MGFSVFLLVFPVSTCHHPWSSPYYWLYSLSWTLHPHDSSVSADLYLSVPSPVSASPPNPLPFVNHWSVLCIYDSTGPCFRLMNKSASFRKTLPAPRNEVLRLATRLCSWQLTCLFLLTPTLPGASWVVEEAQKLSFN</sequence>
<keyword evidence="1" id="KW-0732">Signal</keyword>
<feature type="signal peptide" evidence="1">
    <location>
        <begin position="1"/>
        <end position="15"/>
    </location>
</feature>
<protein>
    <recommendedName>
        <fullName evidence="4">Secreted protein</fullName>
    </recommendedName>
</protein>
<dbReference type="EMBL" id="JACAGB010000017">
    <property type="protein sequence ID" value="KAF6318680.1"/>
    <property type="molecule type" value="Genomic_DNA"/>
</dbReference>
<evidence type="ECO:0000313" key="3">
    <source>
        <dbReference type="Proteomes" id="UP000558488"/>
    </source>
</evidence>
<dbReference type="AlphaFoldDB" id="A0A7J7V0J6"/>
<proteinExistence type="predicted"/>
<gene>
    <name evidence="2" type="ORF">mPipKuh1_008662</name>
</gene>
<keyword evidence="3" id="KW-1185">Reference proteome</keyword>
<name>A0A7J7V0J6_PIPKU</name>
<accession>A0A7J7V0J6</accession>
<evidence type="ECO:0008006" key="4">
    <source>
        <dbReference type="Google" id="ProtNLM"/>
    </source>
</evidence>
<comment type="caution">
    <text evidence="2">The sequence shown here is derived from an EMBL/GenBank/DDBJ whole genome shotgun (WGS) entry which is preliminary data.</text>
</comment>
<dbReference type="Proteomes" id="UP000558488">
    <property type="component" value="Unassembled WGS sequence"/>
</dbReference>